<accession>A0A853EL83</accession>
<keyword evidence="1" id="KW-0472">Membrane</keyword>
<sequence>MTTADAGGTQAGPFTRPGFIASALVVALVAVLGLTVGILTAARDDAVPPGAGPTQEPALATAAATAAAAPGPEEAGASVCGLGGEVPGPARLEAAPQADRWDYQGTAAYPVSAVYGPAATSAQGYRYCFQRSPEGAVFAAANALATGTDEELARTWIDYFLAPGPYREQLLGDASAEASQAPQGGSARLRIVGFRLLSYAGEEASVDLAVRASTQGRDITLSMVYHLQWSQGDWRLSAAVERPLDVVTVPDAAGYVSWGS</sequence>
<reference evidence="3 4" key="1">
    <citation type="submission" date="2020-07" db="EMBL/GenBank/DDBJ databases">
        <title>MOT database genomes.</title>
        <authorList>
            <person name="Joseph S."/>
            <person name="Aduse-Opoku J."/>
            <person name="Hashim A."/>
            <person name="Wade W."/>
            <person name="Curtis M."/>
        </authorList>
    </citation>
    <scope>NUCLEOTIDE SEQUENCE [LARGE SCALE GENOMIC DNA]</scope>
    <source>
        <strain evidence="3 4">WMus004</strain>
    </source>
</reference>
<keyword evidence="1" id="KW-0812">Transmembrane</keyword>
<dbReference type="AlphaFoldDB" id="A0A853EL83"/>
<evidence type="ECO:0000313" key="4">
    <source>
        <dbReference type="Proteomes" id="UP000572528"/>
    </source>
</evidence>
<comment type="caution">
    <text evidence="3">The sequence shown here is derived from an EMBL/GenBank/DDBJ whole genome shotgun (WGS) entry which is preliminary data.</text>
</comment>
<evidence type="ECO:0000259" key="2">
    <source>
        <dbReference type="Pfam" id="PF26526"/>
    </source>
</evidence>
<organism evidence="3 4">
    <name type="scientific">Actinomyces bowdenii</name>
    <dbReference type="NCBI Taxonomy" id="131109"/>
    <lineage>
        <taxon>Bacteria</taxon>
        <taxon>Bacillati</taxon>
        <taxon>Actinomycetota</taxon>
        <taxon>Actinomycetes</taxon>
        <taxon>Actinomycetales</taxon>
        <taxon>Actinomycetaceae</taxon>
        <taxon>Actinomyces</taxon>
    </lineage>
</organism>
<dbReference type="Proteomes" id="UP000572528">
    <property type="component" value="Unassembled WGS sequence"/>
</dbReference>
<keyword evidence="1" id="KW-1133">Transmembrane helix</keyword>
<feature type="transmembrane region" description="Helical" evidence="1">
    <location>
        <begin position="20"/>
        <end position="42"/>
    </location>
</feature>
<protein>
    <recommendedName>
        <fullName evidence="2">DUF8175 domain-containing protein</fullName>
    </recommendedName>
</protein>
<dbReference type="InterPro" id="IPR058488">
    <property type="entry name" value="DUF8175"/>
</dbReference>
<gene>
    <name evidence="3" type="ORF">HZZ05_11325</name>
</gene>
<feature type="domain" description="DUF8175" evidence="2">
    <location>
        <begin position="63"/>
        <end position="256"/>
    </location>
</feature>
<evidence type="ECO:0000256" key="1">
    <source>
        <dbReference type="SAM" id="Phobius"/>
    </source>
</evidence>
<evidence type="ECO:0000313" key="3">
    <source>
        <dbReference type="EMBL" id="NYS70087.1"/>
    </source>
</evidence>
<dbReference type="Pfam" id="PF26526">
    <property type="entry name" value="DUF8175"/>
    <property type="match status" value="1"/>
</dbReference>
<name>A0A853EL83_9ACTO</name>
<dbReference type="EMBL" id="JACBXV010000205">
    <property type="protein sequence ID" value="NYS70087.1"/>
    <property type="molecule type" value="Genomic_DNA"/>
</dbReference>
<dbReference type="RefSeq" id="WP_179901334.1">
    <property type="nucleotide sequence ID" value="NZ_JACBXV010000205.1"/>
</dbReference>
<proteinExistence type="predicted"/>